<evidence type="ECO:0000313" key="3">
    <source>
        <dbReference type="Proteomes" id="UP001433638"/>
    </source>
</evidence>
<comment type="caution">
    <text evidence="2">The sequence shown here is derived from an EMBL/GenBank/DDBJ whole genome shotgun (WGS) entry which is preliminary data.</text>
</comment>
<evidence type="ECO:0000259" key="1">
    <source>
        <dbReference type="Pfam" id="PF07157"/>
    </source>
</evidence>
<dbReference type="Pfam" id="PF07157">
    <property type="entry name" value="DNA_circ_N"/>
    <property type="match status" value="1"/>
</dbReference>
<evidence type="ECO:0000313" key="2">
    <source>
        <dbReference type="EMBL" id="MEQ6289632.1"/>
    </source>
</evidence>
<organism evidence="2 3">
    <name type="scientific">Vogesella oryzagri</name>
    <dbReference type="NCBI Taxonomy" id="3160864"/>
    <lineage>
        <taxon>Bacteria</taxon>
        <taxon>Pseudomonadati</taxon>
        <taxon>Pseudomonadota</taxon>
        <taxon>Betaproteobacteria</taxon>
        <taxon>Neisseriales</taxon>
        <taxon>Chromobacteriaceae</taxon>
        <taxon>Vogesella</taxon>
    </lineage>
</organism>
<name>A0ABV1M0B7_9NEIS</name>
<dbReference type="Proteomes" id="UP001433638">
    <property type="component" value="Unassembled WGS sequence"/>
</dbReference>
<keyword evidence="3" id="KW-1185">Reference proteome</keyword>
<protein>
    <submittedName>
        <fullName evidence="2">DNA circularization N-terminal domain-containing protein</fullName>
    </submittedName>
</protein>
<accession>A0ABV1M0B7</accession>
<feature type="domain" description="DNA circulation N-terminal" evidence="1">
    <location>
        <begin position="7"/>
        <end position="93"/>
    </location>
</feature>
<sequence>MSWKDQLRDASFKGVPIKWISLEGENGRRVAGHEFPQRDKPWVEDMGRATRPYHFMAVCCGDDWLQQLNTLLTVLEEPGAGELVHPLFGRVKVYAKPARWSLNLDDGGRVDIPLEFIENGDLLFPVPLASTAAPLQSASDDMLSSAQTMAEQALAALDLSRAVVADVVSAMMSAIKGVSNAVGAVLDYFDSWQSLVNTVLTLPETAVGKVLSILESVDRAFDRYGDLTRWGINQSRAMRVLRARSKALSKRSNGTVSTKVAGVLVGLMAAGVAANTLQAVATLPTSRPADSGNLPVAADVASLRQDLSGSLWAMADGAEYEQAAYLLVVQRAAVAHLNQVEAIGLQMQTITPPAVMPALVLAYRAQGDAALADELLSRNNIVHPLFVPVRALQVTYD</sequence>
<dbReference type="EMBL" id="JBEFLD010000002">
    <property type="protein sequence ID" value="MEQ6289632.1"/>
    <property type="molecule type" value="Genomic_DNA"/>
</dbReference>
<gene>
    <name evidence="2" type="ORF">ABNW52_03285</name>
</gene>
<dbReference type="RefSeq" id="WP_349583963.1">
    <property type="nucleotide sequence ID" value="NZ_JBEFLD010000002.1"/>
</dbReference>
<dbReference type="InterPro" id="IPR009826">
    <property type="entry name" value="DNA_circ_N"/>
</dbReference>
<reference evidence="2" key="1">
    <citation type="submission" date="2024-06" db="EMBL/GenBank/DDBJ databases">
        <title>Genome sequence of Vogesella sp. MAHUQ-64.</title>
        <authorList>
            <person name="Huq M.A."/>
        </authorList>
    </citation>
    <scope>NUCLEOTIDE SEQUENCE</scope>
    <source>
        <strain evidence="2">MAHUQ-64</strain>
    </source>
</reference>
<proteinExistence type="predicted"/>